<evidence type="ECO:0000259" key="3">
    <source>
        <dbReference type="Pfam" id="PF01266"/>
    </source>
</evidence>
<evidence type="ECO:0000256" key="2">
    <source>
        <dbReference type="SAM" id="Phobius"/>
    </source>
</evidence>
<dbReference type="GO" id="GO:0005737">
    <property type="term" value="C:cytoplasm"/>
    <property type="evidence" value="ECO:0007669"/>
    <property type="project" value="TreeGrafter"/>
</dbReference>
<name>A0A7V1LL86_CALAY</name>
<dbReference type="PANTHER" id="PTHR13847">
    <property type="entry name" value="SARCOSINE DEHYDROGENASE-RELATED"/>
    <property type="match status" value="1"/>
</dbReference>
<dbReference type="Pfam" id="PF01266">
    <property type="entry name" value="DAO"/>
    <property type="match status" value="1"/>
</dbReference>
<organism evidence="4">
    <name type="scientific">Caldithrix abyssi</name>
    <dbReference type="NCBI Taxonomy" id="187145"/>
    <lineage>
        <taxon>Bacteria</taxon>
        <taxon>Pseudomonadati</taxon>
        <taxon>Calditrichota</taxon>
        <taxon>Calditrichia</taxon>
        <taxon>Calditrichales</taxon>
        <taxon>Calditrichaceae</taxon>
        <taxon>Caldithrix</taxon>
    </lineage>
</organism>
<dbReference type="Gene3D" id="3.50.50.60">
    <property type="entry name" value="FAD/NAD(P)-binding domain"/>
    <property type="match status" value="1"/>
</dbReference>
<dbReference type="AlphaFoldDB" id="A0A7V1LL86"/>
<reference evidence="4" key="1">
    <citation type="journal article" date="2020" name="mSystems">
        <title>Genome- and Community-Level Interaction Insights into Carbon Utilization and Element Cycling Functions of Hydrothermarchaeota in Hydrothermal Sediment.</title>
        <authorList>
            <person name="Zhou Z."/>
            <person name="Liu Y."/>
            <person name="Xu W."/>
            <person name="Pan J."/>
            <person name="Luo Z.H."/>
            <person name="Li M."/>
        </authorList>
    </citation>
    <scope>NUCLEOTIDE SEQUENCE [LARGE SCALE GENOMIC DNA]</scope>
    <source>
        <strain evidence="4">HyVt-456</strain>
    </source>
</reference>
<protein>
    <submittedName>
        <fullName evidence="4">FAD-binding oxidoreductase</fullName>
    </submittedName>
</protein>
<dbReference type="InterPro" id="IPR006076">
    <property type="entry name" value="FAD-dep_OxRdtase"/>
</dbReference>
<dbReference type="EMBL" id="DRLD01000070">
    <property type="protein sequence ID" value="HED09562.1"/>
    <property type="molecule type" value="Genomic_DNA"/>
</dbReference>
<keyword evidence="2" id="KW-0812">Transmembrane</keyword>
<accession>A0A7V1LL86</accession>
<feature type="domain" description="FAD dependent oxidoreductase" evidence="3">
    <location>
        <begin position="5"/>
        <end position="325"/>
    </location>
</feature>
<dbReference type="InterPro" id="IPR036188">
    <property type="entry name" value="FAD/NAD-bd_sf"/>
</dbReference>
<feature type="transmembrane region" description="Helical" evidence="2">
    <location>
        <begin position="6"/>
        <end position="24"/>
    </location>
</feature>
<evidence type="ECO:0000313" key="4">
    <source>
        <dbReference type="EMBL" id="HED09562.1"/>
    </source>
</evidence>
<sequence>MNKYDYIILGGGIAGSLLAWQLHLRKKSFLLIDNEDSHASSRVAGGMINPITGKRLVLTWMAEKLYDFNHRFYPRLEKSLGVPFYRELPLRRVFKNAAQANDWLVRCRQADYRPFILNDGDETGLFGIKTPFGYGAVLGAAVDTVPLLNALHAVLGNSYRKSNIAYDEIKPEKEHIRIGELACQKLIFCEGWKATANPWFSYLPFNPCKGDVLKIRADISQHTGIAAGVFLLPFGDHFRCGSTYIWDELDCTATEQGLRTMTRQLENILSVPHALLEHKAAVRPTVKDRRPFLGRHPREKRFYIFNGLGTKGLSLAPWFSRHMADYLLDQGSLLSDVDISRFSL</sequence>
<dbReference type="Proteomes" id="UP000886005">
    <property type="component" value="Unassembled WGS sequence"/>
</dbReference>
<proteinExistence type="predicted"/>
<dbReference type="Gene3D" id="3.30.9.10">
    <property type="entry name" value="D-Amino Acid Oxidase, subunit A, domain 2"/>
    <property type="match status" value="1"/>
</dbReference>
<gene>
    <name evidence="4" type="ORF">ENJ10_02650</name>
</gene>
<comment type="caution">
    <text evidence="4">The sequence shown here is derived from an EMBL/GenBank/DDBJ whole genome shotgun (WGS) entry which is preliminary data.</text>
</comment>
<keyword evidence="2" id="KW-0472">Membrane</keyword>
<keyword evidence="1" id="KW-0560">Oxidoreductase</keyword>
<dbReference type="GO" id="GO:0016491">
    <property type="term" value="F:oxidoreductase activity"/>
    <property type="evidence" value="ECO:0007669"/>
    <property type="project" value="UniProtKB-KW"/>
</dbReference>
<dbReference type="PANTHER" id="PTHR13847:SF289">
    <property type="entry name" value="GLYCINE OXIDASE"/>
    <property type="match status" value="1"/>
</dbReference>
<keyword evidence="2" id="KW-1133">Transmembrane helix</keyword>
<dbReference type="SUPFAM" id="SSF51971">
    <property type="entry name" value="Nucleotide-binding domain"/>
    <property type="match status" value="1"/>
</dbReference>
<evidence type="ECO:0000256" key="1">
    <source>
        <dbReference type="ARBA" id="ARBA00023002"/>
    </source>
</evidence>